<keyword evidence="2" id="KW-0732">Signal</keyword>
<dbReference type="Gene3D" id="1.10.760.10">
    <property type="entry name" value="Cytochrome c-like domain"/>
    <property type="match status" value="1"/>
</dbReference>
<evidence type="ECO:0000313" key="4">
    <source>
        <dbReference type="Proteomes" id="UP000186019"/>
    </source>
</evidence>
<feature type="chain" id="PRO_5009942621" evidence="2">
    <location>
        <begin position="26"/>
        <end position="130"/>
    </location>
</feature>
<feature type="signal peptide" evidence="2">
    <location>
        <begin position="1"/>
        <end position="25"/>
    </location>
</feature>
<gene>
    <name evidence="3" type="ORF">SAMN05421666_3504</name>
</gene>
<protein>
    <submittedName>
        <fullName evidence="3">Cytochrome c</fullName>
    </submittedName>
</protein>
<organism evidence="3 4">
    <name type="scientific">Roseovarius nanhaiticus</name>
    <dbReference type="NCBI Taxonomy" id="573024"/>
    <lineage>
        <taxon>Bacteria</taxon>
        <taxon>Pseudomonadati</taxon>
        <taxon>Pseudomonadota</taxon>
        <taxon>Alphaproteobacteria</taxon>
        <taxon>Rhodobacterales</taxon>
        <taxon>Roseobacteraceae</taxon>
        <taxon>Roseovarius</taxon>
    </lineage>
</organism>
<dbReference type="AlphaFoldDB" id="A0A1N7HN42"/>
<dbReference type="Proteomes" id="UP000186019">
    <property type="component" value="Unassembled WGS sequence"/>
</dbReference>
<sequence>MTYTTATPRAALLALGLCAASAAQAYDPMAPAANPLTPAAPPAAPQAEARQTAAPDPELGMLPKGDGAEATYYQCIACHSTAIIRQQHLTDARWDYLWTWMVEDQGMSEPDEETKEQILSYLKKHFSSER</sequence>
<dbReference type="RefSeq" id="WP_076535585.1">
    <property type="nucleotide sequence ID" value="NZ_FOAC01000007.1"/>
</dbReference>
<dbReference type="OrthoDB" id="9805828at2"/>
<dbReference type="STRING" id="573024.SAMN05216208_3553"/>
<feature type="compositionally biased region" description="Low complexity" evidence="1">
    <location>
        <begin position="45"/>
        <end position="55"/>
    </location>
</feature>
<proteinExistence type="predicted"/>
<dbReference type="GO" id="GO:0020037">
    <property type="term" value="F:heme binding"/>
    <property type="evidence" value="ECO:0007669"/>
    <property type="project" value="InterPro"/>
</dbReference>
<dbReference type="SUPFAM" id="SSF46626">
    <property type="entry name" value="Cytochrome c"/>
    <property type="match status" value="1"/>
</dbReference>
<dbReference type="InterPro" id="IPR036909">
    <property type="entry name" value="Cyt_c-like_dom_sf"/>
</dbReference>
<evidence type="ECO:0000256" key="1">
    <source>
        <dbReference type="SAM" id="MobiDB-lite"/>
    </source>
</evidence>
<dbReference type="GO" id="GO:0009055">
    <property type="term" value="F:electron transfer activity"/>
    <property type="evidence" value="ECO:0007669"/>
    <property type="project" value="InterPro"/>
</dbReference>
<evidence type="ECO:0000313" key="3">
    <source>
        <dbReference type="EMBL" id="SIS26269.1"/>
    </source>
</evidence>
<keyword evidence="4" id="KW-1185">Reference proteome</keyword>
<reference evidence="3 4" key="1">
    <citation type="submission" date="2017-01" db="EMBL/GenBank/DDBJ databases">
        <authorList>
            <person name="Mah S.A."/>
            <person name="Swanson W.J."/>
            <person name="Moy G.W."/>
            <person name="Vacquier V.D."/>
        </authorList>
    </citation>
    <scope>NUCLEOTIDE SEQUENCE [LARGE SCALE GENOMIC DNA]</scope>
    <source>
        <strain evidence="3 4">DSM 29590</strain>
    </source>
</reference>
<name>A0A1N7HN42_9RHOB</name>
<accession>A0A1N7HN42</accession>
<evidence type="ECO:0000256" key="2">
    <source>
        <dbReference type="SAM" id="SignalP"/>
    </source>
</evidence>
<feature type="region of interest" description="Disordered" evidence="1">
    <location>
        <begin position="30"/>
        <end position="63"/>
    </location>
</feature>
<dbReference type="EMBL" id="FTNV01000006">
    <property type="protein sequence ID" value="SIS26269.1"/>
    <property type="molecule type" value="Genomic_DNA"/>
</dbReference>